<reference evidence="2 3" key="1">
    <citation type="submission" date="2024-06" db="EMBL/GenBank/DDBJ databases">
        <authorList>
            <person name="Kraege A."/>
            <person name="Thomma B."/>
        </authorList>
    </citation>
    <scope>NUCLEOTIDE SEQUENCE [LARGE SCALE GENOMIC DNA]</scope>
</reference>
<comment type="caution">
    <text evidence="2">The sequence shown here is derived from an EMBL/GenBank/DDBJ whole genome shotgun (WGS) entry which is preliminary data.</text>
</comment>
<gene>
    <name evidence="2" type="primary">g9278</name>
    <name evidence="2" type="ORF">VP750_LOCUS8335</name>
</gene>
<feature type="region of interest" description="Disordered" evidence="1">
    <location>
        <begin position="117"/>
        <end position="149"/>
    </location>
</feature>
<evidence type="ECO:0000256" key="1">
    <source>
        <dbReference type="SAM" id="MobiDB-lite"/>
    </source>
</evidence>
<evidence type="ECO:0000313" key="3">
    <source>
        <dbReference type="Proteomes" id="UP001497392"/>
    </source>
</evidence>
<organism evidence="2 3">
    <name type="scientific">Coccomyxa viridis</name>
    <dbReference type="NCBI Taxonomy" id="1274662"/>
    <lineage>
        <taxon>Eukaryota</taxon>
        <taxon>Viridiplantae</taxon>
        <taxon>Chlorophyta</taxon>
        <taxon>core chlorophytes</taxon>
        <taxon>Trebouxiophyceae</taxon>
        <taxon>Trebouxiophyceae incertae sedis</taxon>
        <taxon>Coccomyxaceae</taxon>
        <taxon>Coccomyxa</taxon>
    </lineage>
</organism>
<sequence>MDAFAKYATNFTALKSATAAEGERDARSDADVLRETVKRFKHQGLAAGEVDMRPVGLDEARLIFREYYLEKYGAMEGLHRMSLDSRRQRHRVLKPATFESHLYRPRRDTKGKLLVSGPERYDFEGVDDGSAPFPGPSPESQRYDDPLPE</sequence>
<dbReference type="EMBL" id="CAXHTA020000016">
    <property type="protein sequence ID" value="CAL5226429.1"/>
    <property type="molecule type" value="Genomic_DNA"/>
</dbReference>
<accession>A0ABP1G2R5</accession>
<dbReference type="Proteomes" id="UP001497392">
    <property type="component" value="Unassembled WGS sequence"/>
</dbReference>
<evidence type="ECO:0000313" key="2">
    <source>
        <dbReference type="EMBL" id="CAL5226429.1"/>
    </source>
</evidence>
<protein>
    <submittedName>
        <fullName evidence="2">G9278 protein</fullName>
    </submittedName>
</protein>
<proteinExistence type="predicted"/>
<keyword evidence="3" id="KW-1185">Reference proteome</keyword>
<name>A0ABP1G2R5_9CHLO</name>